<dbReference type="PANTHER" id="PTHR19211:SF14">
    <property type="entry name" value="ATP-BINDING CASSETTE SUB-FAMILY F MEMBER 1"/>
    <property type="match status" value="1"/>
</dbReference>
<feature type="domain" description="ABC transporter" evidence="6">
    <location>
        <begin position="313"/>
        <end position="527"/>
    </location>
</feature>
<dbReference type="InterPro" id="IPR027417">
    <property type="entry name" value="P-loop_NTPase"/>
</dbReference>
<dbReference type="InterPro" id="IPR003439">
    <property type="entry name" value="ABC_transporter-like_ATP-bd"/>
</dbReference>
<keyword evidence="4" id="KW-0175">Coiled coil</keyword>
<dbReference type="PROSITE" id="PS50893">
    <property type="entry name" value="ABC_TRANSPORTER_2"/>
    <property type="match status" value="2"/>
</dbReference>
<evidence type="ECO:0000256" key="1">
    <source>
        <dbReference type="ARBA" id="ARBA00022737"/>
    </source>
</evidence>
<feature type="coiled-coil region" evidence="4">
    <location>
        <begin position="578"/>
        <end position="637"/>
    </location>
</feature>
<keyword evidence="2" id="KW-0547">Nucleotide-binding</keyword>
<evidence type="ECO:0000256" key="3">
    <source>
        <dbReference type="ARBA" id="ARBA00022840"/>
    </source>
</evidence>
<keyword evidence="8" id="KW-1185">Reference proteome</keyword>
<dbReference type="EMBL" id="PVNO01000031">
    <property type="protein sequence ID" value="PRO67450.1"/>
    <property type="molecule type" value="Genomic_DNA"/>
</dbReference>
<accession>A0ABX5CJ19</accession>
<dbReference type="Pfam" id="PF12848">
    <property type="entry name" value="ABC_tran_Xtn"/>
    <property type="match status" value="1"/>
</dbReference>
<keyword evidence="1" id="KW-0677">Repeat</keyword>
<evidence type="ECO:0000256" key="5">
    <source>
        <dbReference type="SAM" id="MobiDB-lite"/>
    </source>
</evidence>
<dbReference type="PANTHER" id="PTHR19211">
    <property type="entry name" value="ATP-BINDING TRANSPORT PROTEIN-RELATED"/>
    <property type="match status" value="1"/>
</dbReference>
<dbReference type="InterPro" id="IPR050611">
    <property type="entry name" value="ABCF"/>
</dbReference>
<protein>
    <submittedName>
        <fullName evidence="7">ABC transporter ATP-binding protein</fullName>
    </submittedName>
</protein>
<dbReference type="InterPro" id="IPR003593">
    <property type="entry name" value="AAA+_ATPase"/>
</dbReference>
<dbReference type="Proteomes" id="UP000239539">
    <property type="component" value="Unassembled WGS sequence"/>
</dbReference>
<feature type="compositionally biased region" description="Basic and acidic residues" evidence="5">
    <location>
        <begin position="529"/>
        <end position="545"/>
    </location>
</feature>
<dbReference type="GO" id="GO:0005524">
    <property type="term" value="F:ATP binding"/>
    <property type="evidence" value="ECO:0007669"/>
    <property type="project" value="UniProtKB-KW"/>
</dbReference>
<evidence type="ECO:0000259" key="6">
    <source>
        <dbReference type="PROSITE" id="PS50893"/>
    </source>
</evidence>
<comment type="caution">
    <text evidence="7">The sequence shown here is derived from an EMBL/GenBank/DDBJ whole genome shotgun (WGS) entry which is preliminary data.</text>
</comment>
<gene>
    <name evidence="7" type="ORF">C6Y39_17310</name>
</gene>
<dbReference type="InterPro" id="IPR032781">
    <property type="entry name" value="ABC_tran_Xtn"/>
</dbReference>
<feature type="compositionally biased region" description="Basic and acidic residues" evidence="5">
    <location>
        <begin position="554"/>
        <end position="571"/>
    </location>
</feature>
<dbReference type="InterPro" id="IPR017871">
    <property type="entry name" value="ABC_transporter-like_CS"/>
</dbReference>
<sequence>MIKLSNVSLLRGRKMLLEDASAQVFPGHKVALIGSNGCGKSTLFALLRNELSVDAGDCSVPSDWRIVSVAQETPATNRTAIDYVVDGDKHLRSLQANLEAAEKSGDGVQIGQIHGQLEQAGAYDVESRAATILSGLGFTNTQLSAPVTDFSGGWRMRLNLAQALLCPSDLLLLDEPTNHLDLDAVIWLEKWLQRYAGTLLLISHDKAFIDNTVAQIISVEQQKLITYTGNYSAYETQRAERIRLQNLEYEKQQQKVAHLNSFITRFKAKASKAKQAQSRIKQLEKMETLLPAHMASPFSFSFAPPTALPNPLVQMEKIQLGYDDHIVLQQVKLNLVPGSRIGLLGRNGQGKSTLIKLLAGVHSPKQGIFNTAKGLKIGYFAQHQLETLDANATPLLHLQRIDEKATEQQLRDYLGGFGFNGDEALAPVAPMSGGEKARLVLALIVYQKPNLLLLDEPTNHLDLEMRHALNIALQGFEGAMVLVSHDRFLLSSVCEDFYLVDSGEVEPFTGDLDDYRDWILKQQAAEKAKANSEAKSANSDDKKAAQQENGVQNKPERKVDRKEEKRREAEFRQSVAPLKKAIEKHEKAMEKYSAALAEVEQSLSDTSLYSDDKKAELLALLDKQTQLKQQLEEEEMAWLDAQEQIELKREEYDNAIA</sequence>
<keyword evidence="3 7" id="KW-0067">ATP-binding</keyword>
<reference evidence="8" key="1">
    <citation type="journal article" date="2020" name="Int. J. Syst. Evol. Microbiol.">
        <title>Alteromonas alba sp. nov., a marine bacterium isolated from the seawater of the West Pacific Ocean.</title>
        <authorList>
            <person name="Sun C."/>
            <person name="Wu Y.-H."/>
            <person name="Xamxidin M."/>
            <person name="Cheng H."/>
            <person name="Xu X.-W."/>
        </authorList>
    </citation>
    <scope>NUCLEOTIDE SEQUENCE [LARGE SCALE GENOMIC DNA]</scope>
    <source>
        <strain evidence="8">9a2</strain>
    </source>
</reference>
<dbReference type="SMART" id="SM00382">
    <property type="entry name" value="AAA"/>
    <property type="match status" value="2"/>
</dbReference>
<feature type="region of interest" description="Disordered" evidence="5">
    <location>
        <begin position="529"/>
        <end position="571"/>
    </location>
</feature>
<feature type="domain" description="ABC transporter" evidence="6">
    <location>
        <begin position="2"/>
        <end position="246"/>
    </location>
</feature>
<evidence type="ECO:0000313" key="8">
    <source>
        <dbReference type="Proteomes" id="UP000239539"/>
    </source>
</evidence>
<proteinExistence type="predicted"/>
<dbReference type="PROSITE" id="PS00211">
    <property type="entry name" value="ABC_TRANSPORTER_1"/>
    <property type="match status" value="2"/>
</dbReference>
<dbReference type="Gene3D" id="3.40.50.300">
    <property type="entry name" value="P-loop containing nucleotide triphosphate hydrolases"/>
    <property type="match status" value="2"/>
</dbReference>
<evidence type="ECO:0000256" key="2">
    <source>
        <dbReference type="ARBA" id="ARBA00022741"/>
    </source>
</evidence>
<organism evidence="7 8">
    <name type="scientific">Alteromonas gracilis</name>
    <dbReference type="NCBI Taxonomy" id="1479524"/>
    <lineage>
        <taxon>Bacteria</taxon>
        <taxon>Pseudomonadati</taxon>
        <taxon>Pseudomonadota</taxon>
        <taxon>Gammaproteobacteria</taxon>
        <taxon>Alteromonadales</taxon>
        <taxon>Alteromonadaceae</taxon>
        <taxon>Alteromonas/Salinimonas group</taxon>
        <taxon>Alteromonas</taxon>
    </lineage>
</organism>
<dbReference type="Pfam" id="PF00005">
    <property type="entry name" value="ABC_tran"/>
    <property type="match status" value="2"/>
</dbReference>
<evidence type="ECO:0000313" key="7">
    <source>
        <dbReference type="EMBL" id="PRO67450.1"/>
    </source>
</evidence>
<dbReference type="CDD" id="cd03221">
    <property type="entry name" value="ABCF_EF-3"/>
    <property type="match status" value="2"/>
</dbReference>
<evidence type="ECO:0000256" key="4">
    <source>
        <dbReference type="SAM" id="Coils"/>
    </source>
</evidence>
<name>A0ABX5CJ19_9ALTE</name>
<dbReference type="SUPFAM" id="SSF52540">
    <property type="entry name" value="P-loop containing nucleoside triphosphate hydrolases"/>
    <property type="match status" value="2"/>
</dbReference>
<dbReference type="RefSeq" id="WP_105932474.1">
    <property type="nucleotide sequence ID" value="NZ_BTGH01000007.1"/>
</dbReference>